<feature type="region of interest" description="Disordered" evidence="1">
    <location>
        <begin position="333"/>
        <end position="371"/>
    </location>
</feature>
<dbReference type="AlphaFoldDB" id="A0A922L4L7"/>
<organism evidence="2 3">
    <name type="scientific">Dermatophagoides farinae</name>
    <name type="common">American house dust mite</name>
    <dbReference type="NCBI Taxonomy" id="6954"/>
    <lineage>
        <taxon>Eukaryota</taxon>
        <taxon>Metazoa</taxon>
        <taxon>Ecdysozoa</taxon>
        <taxon>Arthropoda</taxon>
        <taxon>Chelicerata</taxon>
        <taxon>Arachnida</taxon>
        <taxon>Acari</taxon>
        <taxon>Acariformes</taxon>
        <taxon>Sarcoptiformes</taxon>
        <taxon>Astigmata</taxon>
        <taxon>Psoroptidia</taxon>
        <taxon>Analgoidea</taxon>
        <taxon>Pyroglyphidae</taxon>
        <taxon>Dermatophagoidinae</taxon>
        <taxon>Dermatophagoides</taxon>
    </lineage>
</organism>
<feature type="compositionally biased region" description="Polar residues" evidence="1">
    <location>
        <begin position="358"/>
        <end position="371"/>
    </location>
</feature>
<protein>
    <submittedName>
        <fullName evidence="2">Uncharacterized protein</fullName>
    </submittedName>
</protein>
<feature type="compositionally biased region" description="Acidic residues" evidence="1">
    <location>
        <begin position="53"/>
        <end position="68"/>
    </location>
</feature>
<sequence length="422" mass="48135">MVFISNDVDKNEDLVNRIDENVQSPSIICDHIDVMNENEMESSDSNPANTKDNDDDNFNDFQTSDEFDSQNNQIDQNQDDDFADFESFIPDEKNFANFSELNPEKEMKFNDDDDDDFDDFADFTCNVSIEPIVNVEQTTKVVKNFNDHRQLIKDAFHCNKINSIADDETVRISNDFFNEHICDQKARDLWNNLQQLDLKLNFTFTKWKQSSSFKHLVEALKIDSRNVNQKANSSSSSPFTWSSDHATHTTATTTTSTTTTATTTKTTTNHSVFNNHLAQDLDFFETKYAIKNSNVSNINNKNDDGDDDNNKMGHHHDLIAEFDEFLRIDNESSSTMANNVPDKSVENKQTGDDRYNRSAPSIHSNKSTTTTNRMNEQVLSAEALQILNELPNLSMMRAKVLLYPMVGNNNNRSKSDLSPSSR</sequence>
<evidence type="ECO:0000313" key="3">
    <source>
        <dbReference type="Proteomes" id="UP000790347"/>
    </source>
</evidence>
<reference evidence="2" key="2">
    <citation type="journal article" date="2022" name="Res Sq">
        <title>Comparative Genomics Reveals Insights into the Divergent Evolution of Astigmatic Mites and Household Pest Adaptations.</title>
        <authorList>
            <person name="Xiong Q."/>
            <person name="Wan A.T.-Y."/>
            <person name="Liu X.-Y."/>
            <person name="Fung C.S.-H."/>
            <person name="Xiao X."/>
            <person name="Malainual N."/>
            <person name="Hou J."/>
            <person name="Wang L."/>
            <person name="Wang M."/>
            <person name="Yang K."/>
            <person name="Cui Y."/>
            <person name="Leung E."/>
            <person name="Nong W."/>
            <person name="Shin S.-K."/>
            <person name="Au S."/>
            <person name="Jeong K.Y."/>
            <person name="Chew F.T."/>
            <person name="Hui J."/>
            <person name="Leung T.F."/>
            <person name="Tungtrongchitr A."/>
            <person name="Zhong N."/>
            <person name="Liu Z."/>
            <person name="Tsui S."/>
        </authorList>
    </citation>
    <scope>NUCLEOTIDE SEQUENCE</scope>
    <source>
        <strain evidence="2">Derf</strain>
        <tissue evidence="2">Whole organism</tissue>
    </source>
</reference>
<keyword evidence="3" id="KW-1185">Reference proteome</keyword>
<feature type="region of interest" description="Disordered" evidence="1">
    <location>
        <begin position="39"/>
        <end position="77"/>
    </location>
</feature>
<evidence type="ECO:0000256" key="1">
    <source>
        <dbReference type="SAM" id="MobiDB-lite"/>
    </source>
</evidence>
<name>A0A922L4L7_DERFA</name>
<reference evidence="2" key="1">
    <citation type="submission" date="2013-05" db="EMBL/GenBank/DDBJ databases">
        <authorList>
            <person name="Yim A.K.Y."/>
            <person name="Chan T.F."/>
            <person name="Ji K.M."/>
            <person name="Liu X.Y."/>
            <person name="Zhou J.W."/>
            <person name="Li R.Q."/>
            <person name="Yang K.Y."/>
            <person name="Li J."/>
            <person name="Li M."/>
            <person name="Law P.T.W."/>
            <person name="Wu Y.L."/>
            <person name="Cai Z.L."/>
            <person name="Qin H."/>
            <person name="Bao Y."/>
            <person name="Leung R.K.K."/>
            <person name="Ng P.K.S."/>
            <person name="Zou J."/>
            <person name="Zhong X.J."/>
            <person name="Ran P.X."/>
            <person name="Zhong N.S."/>
            <person name="Liu Z.G."/>
            <person name="Tsui S.K.W."/>
        </authorList>
    </citation>
    <scope>NUCLEOTIDE SEQUENCE</scope>
    <source>
        <strain evidence="2">Derf</strain>
        <tissue evidence="2">Whole organism</tissue>
    </source>
</reference>
<gene>
    <name evidence="2" type="ORF">DERF_008725</name>
</gene>
<evidence type="ECO:0000313" key="2">
    <source>
        <dbReference type="EMBL" id="KAH9518128.1"/>
    </source>
</evidence>
<proteinExistence type="predicted"/>
<dbReference type="Proteomes" id="UP000790347">
    <property type="component" value="Unassembled WGS sequence"/>
</dbReference>
<feature type="region of interest" description="Disordered" evidence="1">
    <location>
        <begin position="295"/>
        <end position="314"/>
    </location>
</feature>
<feature type="compositionally biased region" description="Basic and acidic residues" evidence="1">
    <location>
        <begin position="343"/>
        <end position="356"/>
    </location>
</feature>
<dbReference type="EMBL" id="ASGP02000003">
    <property type="protein sequence ID" value="KAH9518128.1"/>
    <property type="molecule type" value="Genomic_DNA"/>
</dbReference>
<accession>A0A922L4L7</accession>
<comment type="caution">
    <text evidence="2">The sequence shown here is derived from an EMBL/GenBank/DDBJ whole genome shotgun (WGS) entry which is preliminary data.</text>
</comment>